<dbReference type="InParanoid" id="A0A4W3HLQ7"/>
<dbReference type="PANTHER" id="PTHR11501">
    <property type="entry name" value="MICROTUBULE-ASSOCIATED PROTEIN"/>
    <property type="match status" value="1"/>
</dbReference>
<proteinExistence type="predicted"/>
<feature type="region of interest" description="Disordered" evidence="1">
    <location>
        <begin position="39"/>
        <end position="121"/>
    </location>
</feature>
<accession>A0A4W3HLQ7</accession>
<dbReference type="STRING" id="7868.ENSCMIP00000010354"/>
<protein>
    <submittedName>
        <fullName evidence="2">Uncharacterized protein</fullName>
    </submittedName>
</protein>
<dbReference type="InterPro" id="IPR027324">
    <property type="entry name" value="MAP2/MAP4/Tau"/>
</dbReference>
<dbReference type="GO" id="GO:0000226">
    <property type="term" value="P:microtubule cytoskeleton organization"/>
    <property type="evidence" value="ECO:0007669"/>
    <property type="project" value="TreeGrafter"/>
</dbReference>
<evidence type="ECO:0000256" key="1">
    <source>
        <dbReference type="SAM" id="MobiDB-lite"/>
    </source>
</evidence>
<organism evidence="2 3">
    <name type="scientific">Callorhinchus milii</name>
    <name type="common">Ghost shark</name>
    <dbReference type="NCBI Taxonomy" id="7868"/>
    <lineage>
        <taxon>Eukaryota</taxon>
        <taxon>Metazoa</taxon>
        <taxon>Chordata</taxon>
        <taxon>Craniata</taxon>
        <taxon>Vertebrata</taxon>
        <taxon>Chondrichthyes</taxon>
        <taxon>Holocephali</taxon>
        <taxon>Chimaeriformes</taxon>
        <taxon>Callorhinchidae</taxon>
        <taxon>Callorhinchus</taxon>
    </lineage>
</organism>
<reference evidence="2" key="5">
    <citation type="submission" date="2025-09" db="UniProtKB">
        <authorList>
            <consortium name="Ensembl"/>
        </authorList>
    </citation>
    <scope>IDENTIFICATION</scope>
</reference>
<dbReference type="AlphaFoldDB" id="A0A4W3HLQ7"/>
<name>A0A4W3HLQ7_CALMI</name>
<dbReference type="GeneTree" id="ENSGT01110000267612"/>
<reference evidence="3" key="2">
    <citation type="journal article" date="2007" name="PLoS Biol.">
        <title>Survey sequencing and comparative analysis of the elephant shark (Callorhinchus milii) genome.</title>
        <authorList>
            <person name="Venkatesh B."/>
            <person name="Kirkness E.F."/>
            <person name="Loh Y.H."/>
            <person name="Halpern A.L."/>
            <person name="Lee A.P."/>
            <person name="Johnson J."/>
            <person name="Dandona N."/>
            <person name="Viswanathan L.D."/>
            <person name="Tay A."/>
            <person name="Venter J.C."/>
            <person name="Strausberg R.L."/>
            <person name="Brenner S."/>
        </authorList>
    </citation>
    <scope>NUCLEOTIDE SEQUENCE [LARGE SCALE GENOMIC DNA]</scope>
</reference>
<dbReference type="PANTHER" id="PTHR11501:SF16">
    <property type="entry name" value="MICROTUBULE-ASSOCIATED PROTEIN 4"/>
    <property type="match status" value="1"/>
</dbReference>
<dbReference type="GO" id="GO:0031175">
    <property type="term" value="P:neuron projection development"/>
    <property type="evidence" value="ECO:0007669"/>
    <property type="project" value="TreeGrafter"/>
</dbReference>
<reference evidence="3" key="3">
    <citation type="journal article" date="2014" name="Nature">
        <title>Elephant shark genome provides unique insights into gnathostome evolution.</title>
        <authorList>
            <consortium name="International Elephant Shark Genome Sequencing Consortium"/>
            <person name="Venkatesh B."/>
            <person name="Lee A.P."/>
            <person name="Ravi V."/>
            <person name="Maurya A.K."/>
            <person name="Lian M.M."/>
            <person name="Swann J.B."/>
            <person name="Ohta Y."/>
            <person name="Flajnik M.F."/>
            <person name="Sutoh Y."/>
            <person name="Kasahara M."/>
            <person name="Hoon S."/>
            <person name="Gangu V."/>
            <person name="Roy S.W."/>
            <person name="Irimia M."/>
            <person name="Korzh V."/>
            <person name="Kondrychyn I."/>
            <person name="Lim Z.W."/>
            <person name="Tay B.H."/>
            <person name="Tohari S."/>
            <person name="Kong K.W."/>
            <person name="Ho S."/>
            <person name="Lorente-Galdos B."/>
            <person name="Quilez J."/>
            <person name="Marques-Bonet T."/>
            <person name="Raney B.J."/>
            <person name="Ingham P.W."/>
            <person name="Tay A."/>
            <person name="Hillier L.W."/>
            <person name="Minx P."/>
            <person name="Boehm T."/>
            <person name="Wilson R.K."/>
            <person name="Brenner S."/>
            <person name="Warren W.C."/>
        </authorList>
    </citation>
    <scope>NUCLEOTIDE SEQUENCE [LARGE SCALE GENOMIC DNA]</scope>
</reference>
<evidence type="ECO:0000313" key="3">
    <source>
        <dbReference type="Proteomes" id="UP000314986"/>
    </source>
</evidence>
<reference evidence="3" key="1">
    <citation type="journal article" date="2006" name="Science">
        <title>Ancient noncoding elements conserved in the human genome.</title>
        <authorList>
            <person name="Venkatesh B."/>
            <person name="Kirkness E.F."/>
            <person name="Loh Y.H."/>
            <person name="Halpern A.L."/>
            <person name="Lee A.P."/>
            <person name="Johnson J."/>
            <person name="Dandona N."/>
            <person name="Viswanathan L.D."/>
            <person name="Tay A."/>
            <person name="Venter J.C."/>
            <person name="Strausberg R.L."/>
            <person name="Brenner S."/>
        </authorList>
    </citation>
    <scope>NUCLEOTIDE SEQUENCE [LARGE SCALE GENOMIC DNA]</scope>
</reference>
<dbReference type="Proteomes" id="UP000314986">
    <property type="component" value="Unassembled WGS sequence"/>
</dbReference>
<sequence length="161" mass="17085">MDDLNLSDALQAVPRDTVEPEIRRDFMATLEAERFVDVVGESVERQEYVPLLDDDEKAAPKGSAPVAHSDSHPAPTPSTGPTPTAAPPPLGPASLLQGPQPTPSPAPTTGTHHWPRTHCCPAPSTAGPAPATIYSITGSAPLHCWSRLLPPEWKVKVPFPV</sequence>
<feature type="compositionally biased region" description="Pro residues" evidence="1">
    <location>
        <begin position="74"/>
        <end position="91"/>
    </location>
</feature>
<evidence type="ECO:0000313" key="2">
    <source>
        <dbReference type="Ensembl" id="ENSCMIP00000010354.1"/>
    </source>
</evidence>
<keyword evidence="3" id="KW-1185">Reference proteome</keyword>
<dbReference type="Ensembl" id="ENSCMIT00000010626.1">
    <property type="protein sequence ID" value="ENSCMIP00000010354.1"/>
    <property type="gene ID" value="ENSCMIG00000005457.1"/>
</dbReference>
<dbReference type="GO" id="GO:0043005">
    <property type="term" value="C:neuron projection"/>
    <property type="evidence" value="ECO:0007669"/>
    <property type="project" value="TreeGrafter"/>
</dbReference>
<reference evidence="2" key="4">
    <citation type="submission" date="2025-08" db="UniProtKB">
        <authorList>
            <consortium name="Ensembl"/>
        </authorList>
    </citation>
    <scope>IDENTIFICATION</scope>
</reference>
<dbReference type="GO" id="GO:0008017">
    <property type="term" value="F:microtubule binding"/>
    <property type="evidence" value="ECO:0007669"/>
    <property type="project" value="InterPro"/>
</dbReference>